<evidence type="ECO:0000313" key="2">
    <source>
        <dbReference type="EMBL" id="GLY69029.1"/>
    </source>
</evidence>
<accession>A0A9W6R4M0</accession>
<proteinExistence type="predicted"/>
<name>A0A9W6R4M0_9PSEU</name>
<reference evidence="2" key="1">
    <citation type="submission" date="2023-03" db="EMBL/GenBank/DDBJ databases">
        <title>Amycolatopsis taiwanensis NBRC 103393.</title>
        <authorList>
            <person name="Ichikawa N."/>
            <person name="Sato H."/>
            <person name="Tonouchi N."/>
        </authorList>
    </citation>
    <scope>NUCLEOTIDE SEQUENCE</scope>
    <source>
        <strain evidence="2">NBRC 103393</strain>
    </source>
</reference>
<organism evidence="2 3">
    <name type="scientific">Amycolatopsis taiwanensis</name>
    <dbReference type="NCBI Taxonomy" id="342230"/>
    <lineage>
        <taxon>Bacteria</taxon>
        <taxon>Bacillati</taxon>
        <taxon>Actinomycetota</taxon>
        <taxon>Actinomycetes</taxon>
        <taxon>Pseudonocardiales</taxon>
        <taxon>Pseudonocardiaceae</taxon>
        <taxon>Amycolatopsis</taxon>
    </lineage>
</organism>
<protein>
    <submittedName>
        <fullName evidence="2">Uncharacterized protein</fullName>
    </submittedName>
</protein>
<comment type="caution">
    <text evidence="2">The sequence shown here is derived from an EMBL/GenBank/DDBJ whole genome shotgun (WGS) entry which is preliminary data.</text>
</comment>
<dbReference type="AlphaFoldDB" id="A0A9W6R4M0"/>
<evidence type="ECO:0000256" key="1">
    <source>
        <dbReference type="SAM" id="MobiDB-lite"/>
    </source>
</evidence>
<dbReference type="EMBL" id="BSTI01000014">
    <property type="protein sequence ID" value="GLY69029.1"/>
    <property type="molecule type" value="Genomic_DNA"/>
</dbReference>
<keyword evidence="3" id="KW-1185">Reference proteome</keyword>
<gene>
    <name evidence="2" type="ORF">Atai01_56480</name>
</gene>
<evidence type="ECO:0000313" key="3">
    <source>
        <dbReference type="Proteomes" id="UP001165136"/>
    </source>
</evidence>
<feature type="region of interest" description="Disordered" evidence="1">
    <location>
        <begin position="1"/>
        <end position="22"/>
    </location>
</feature>
<sequence length="54" mass="5797">MKVPFGSTSPDDPLLLPELPPHAVSTNDKVVATAAVCQSLREPHMFHLISGSEK</sequence>
<dbReference type="Proteomes" id="UP001165136">
    <property type="component" value="Unassembled WGS sequence"/>
</dbReference>